<keyword evidence="18" id="KW-1185">Reference proteome</keyword>
<dbReference type="InterPro" id="IPR008271">
    <property type="entry name" value="Ser/Thr_kinase_AS"/>
</dbReference>
<evidence type="ECO:0000313" key="17">
    <source>
        <dbReference type="EMBL" id="KAA0197606.1"/>
    </source>
</evidence>
<evidence type="ECO:0000256" key="8">
    <source>
        <dbReference type="ARBA" id="ARBA00022840"/>
    </source>
</evidence>
<comment type="caution">
    <text evidence="17">The sequence shown here is derived from an EMBL/GenBank/DDBJ whole genome shotgun (WGS) entry which is preliminary data.</text>
</comment>
<evidence type="ECO:0000259" key="14">
    <source>
        <dbReference type="PROSITE" id="PS50011"/>
    </source>
</evidence>
<dbReference type="PROSITE" id="PS00108">
    <property type="entry name" value="PROTEIN_KINASE_ST"/>
    <property type="match status" value="1"/>
</dbReference>
<comment type="catalytic activity">
    <reaction evidence="11">
        <text>L-seryl-[protein] + ATP = O-phospho-L-seryl-[protein] + ADP + H(+)</text>
        <dbReference type="Rhea" id="RHEA:17989"/>
        <dbReference type="Rhea" id="RHEA-COMP:9863"/>
        <dbReference type="Rhea" id="RHEA-COMP:11604"/>
        <dbReference type="ChEBI" id="CHEBI:15378"/>
        <dbReference type="ChEBI" id="CHEBI:29999"/>
        <dbReference type="ChEBI" id="CHEBI:30616"/>
        <dbReference type="ChEBI" id="CHEBI:83421"/>
        <dbReference type="ChEBI" id="CHEBI:456216"/>
        <dbReference type="EC" id="2.7.11.12"/>
    </reaction>
</comment>
<evidence type="ECO:0000256" key="11">
    <source>
        <dbReference type="ARBA" id="ARBA00047462"/>
    </source>
</evidence>
<dbReference type="SMART" id="SM00220">
    <property type="entry name" value="S_TKc"/>
    <property type="match status" value="1"/>
</dbReference>
<dbReference type="InterPro" id="IPR000595">
    <property type="entry name" value="cNMP-bd_dom"/>
</dbReference>
<evidence type="ECO:0000256" key="4">
    <source>
        <dbReference type="ARBA" id="ARBA00022535"/>
    </source>
</evidence>
<dbReference type="SMART" id="SM00133">
    <property type="entry name" value="S_TK_X"/>
    <property type="match status" value="1"/>
</dbReference>
<comment type="similarity">
    <text evidence="1">Belongs to the protein kinase superfamily. AGC Ser/Thr protein kinase family. cGMP subfamily.</text>
</comment>
<keyword evidence="7 17" id="KW-0418">Kinase</keyword>
<dbReference type="PANTHER" id="PTHR24353:SF111">
    <property type="match status" value="1"/>
</dbReference>
<dbReference type="PROSITE" id="PS00107">
    <property type="entry name" value="PROTEIN_KINASE_ATP"/>
    <property type="match status" value="1"/>
</dbReference>
<dbReference type="SUPFAM" id="SSF56112">
    <property type="entry name" value="Protein kinase-like (PK-like)"/>
    <property type="match status" value="1"/>
</dbReference>
<dbReference type="GO" id="GO:0030553">
    <property type="term" value="F:cGMP binding"/>
    <property type="evidence" value="ECO:0007669"/>
    <property type="project" value="UniProtKB-KW"/>
</dbReference>
<dbReference type="InterPro" id="IPR014710">
    <property type="entry name" value="RmlC-like_jellyroll"/>
</dbReference>
<dbReference type="PROSITE" id="PS50042">
    <property type="entry name" value="CNMP_BINDING_3"/>
    <property type="match status" value="2"/>
</dbReference>
<evidence type="ECO:0000256" key="9">
    <source>
        <dbReference type="ARBA" id="ARBA00022992"/>
    </source>
</evidence>
<dbReference type="PANTHER" id="PTHR24353">
    <property type="entry name" value="CYCLIC NUCLEOTIDE-DEPENDENT PROTEIN KINASE"/>
    <property type="match status" value="1"/>
</dbReference>
<dbReference type="EMBL" id="LUCM01002276">
    <property type="protein sequence ID" value="KAA0197606.1"/>
    <property type="molecule type" value="Genomic_DNA"/>
</dbReference>
<dbReference type="InterPro" id="IPR018488">
    <property type="entry name" value="cNMP-bd_CS"/>
</dbReference>
<feature type="region of interest" description="Disordered" evidence="13">
    <location>
        <begin position="216"/>
        <end position="243"/>
    </location>
</feature>
<evidence type="ECO:0000256" key="12">
    <source>
        <dbReference type="PROSITE-ProRule" id="PRU10141"/>
    </source>
</evidence>
<evidence type="ECO:0000256" key="10">
    <source>
        <dbReference type="ARBA" id="ARBA00047298"/>
    </source>
</evidence>
<protein>
    <recommendedName>
        <fullName evidence="2">cGMP-dependent protein kinase</fullName>
        <ecNumber evidence="2">2.7.11.12</ecNumber>
    </recommendedName>
</protein>
<keyword evidence="9" id="KW-0142">cGMP-binding</keyword>
<dbReference type="InterPro" id="IPR011009">
    <property type="entry name" value="Kinase-like_dom_sf"/>
</dbReference>
<dbReference type="PROSITE" id="PS00889">
    <property type="entry name" value="CNMP_BINDING_2"/>
    <property type="match status" value="2"/>
</dbReference>
<dbReference type="InterPro" id="IPR000719">
    <property type="entry name" value="Prot_kinase_dom"/>
</dbReference>
<dbReference type="InterPro" id="IPR000961">
    <property type="entry name" value="AGC-kinase_C"/>
</dbReference>
<dbReference type="Gene3D" id="3.30.200.20">
    <property type="entry name" value="Phosphorylase Kinase, domain 1"/>
    <property type="match status" value="2"/>
</dbReference>
<evidence type="ECO:0000313" key="18">
    <source>
        <dbReference type="Proteomes" id="UP000728185"/>
    </source>
</evidence>
<feature type="binding site" evidence="12">
    <location>
        <position position="821"/>
    </location>
    <ligand>
        <name>ATP</name>
        <dbReference type="ChEBI" id="CHEBI:30616"/>
    </ligand>
</feature>
<proteinExistence type="inferred from homology"/>
<dbReference type="Pfam" id="PF00069">
    <property type="entry name" value="Pkinase"/>
    <property type="match status" value="1"/>
</dbReference>
<dbReference type="InterPro" id="IPR017441">
    <property type="entry name" value="Protein_kinase_ATP_BS"/>
</dbReference>
<evidence type="ECO:0000259" key="16">
    <source>
        <dbReference type="PROSITE" id="PS51285"/>
    </source>
</evidence>
<dbReference type="InterPro" id="IPR002374">
    <property type="entry name" value="cGMP_dep_kinase"/>
</dbReference>
<dbReference type="PROSITE" id="PS50011">
    <property type="entry name" value="PROTEIN_KINASE_DOM"/>
    <property type="match status" value="1"/>
</dbReference>
<keyword evidence="3" id="KW-0723">Serine/threonine-protein kinase</keyword>
<dbReference type="Proteomes" id="UP000728185">
    <property type="component" value="Unassembled WGS sequence"/>
</dbReference>
<evidence type="ECO:0000256" key="1">
    <source>
        <dbReference type="ARBA" id="ARBA00006352"/>
    </source>
</evidence>
<accession>A0A8E0S5L7</accession>
<dbReference type="SUPFAM" id="SSF51206">
    <property type="entry name" value="cAMP-binding domain-like"/>
    <property type="match status" value="2"/>
</dbReference>
<feature type="domain" description="Cyclic nucleotide-binding" evidence="15">
    <location>
        <begin position="537"/>
        <end position="652"/>
    </location>
</feature>
<evidence type="ECO:0000256" key="5">
    <source>
        <dbReference type="ARBA" id="ARBA00022679"/>
    </source>
</evidence>
<sequence length="1068" mass="121570">MCTDKDLSYKIAPIDEIFQNLEQPITKYAFLSTSQEISVNYSLKPEEDQIYTSHSSDCGSVENQVGPIDHGIKHSQSMGGNVSSLISNLPTRFRKTSDFKESAVSDLAIQSEEKAFHLVKEVSLLKSAKNSERIQWEPYEQRYLHPVSEDGSTMSLMESTSAHNETLKGRDFSRITETNRSRRLTVVNIEAAPNFRKPGMAACCVENFRASDFDLGDSRARSRHPNPQHPAGSSKEQMSSVVHRTLGRSDAPTAGRFPVPIASDSSDHVNQWAENSSLPQAVDSNDVISWRKESAPLRGKSVQFELDDESSHAHLSDHTEDKSAEAKEFQKLCFRIREQEAQLRKKEALIEHLQSVITEMNQVLRQQAKRTHSPRLLRDESPHRTQTPTSFSRIAYSPSTEKLMIHAMTPPPVIGCMDLLGHSNCYTVPRNRSRIVLECPTNLSKHGIAPNNSRSPRKPSRMTDWSDTLIGSLSITSAKFTERGQHRFPKRIKRYAISGESSQYLLMPANQHVQLPKFDKSDRTKALITQAIMDNDFMKHLDSGQIAEIVESMCPLRCARMSWIVREGEIGSVVYVLEDGYVEVLRSGERIREMGPGTVFGELAILYNCTRTASVKALTDCSLWAIDRHCFQSIMMHTGMRKQNDYVKFLKSVPTFSELSDEVLIKVADVLGACHYNPGEYVIREGARGNTFFIISEGKVKVTKNRGPEGDEQFIRYMERGDWFGEKALSDEDVRTANIIAAPPDGVDCLMLDRDSYSLLIKDLVSFERTYPDEQPVPRSTQFSNTELADLEFVSTIGLGGFGRVLLVTLKKDKRQSFALKKLKKQYIVETRQQEHILNEKSILMETNNDFIVKLHKTFKDRRYLYFLLEACLGGELWTILRNCTSFEDSTTRFYTACVVEAIAYLHRKGIIYRDLKPENLLLDNHGYCKMEIDQFRASFIDRLHQMRFQLLCPPFNSSDPMRTYNIILKGINAIEFPKKIGRNAQCLIKRLCRENPTERLGTRHGGISELQKHVWFEGFNWIGLRSKTLIAPIIPKVASATDVSNFDRYTEDTELAPEELTNWDREF</sequence>
<feature type="domain" description="Protein kinase" evidence="14">
    <location>
        <begin position="791"/>
        <end position="1068"/>
    </location>
</feature>
<evidence type="ECO:0000256" key="13">
    <source>
        <dbReference type="SAM" id="MobiDB-lite"/>
    </source>
</evidence>
<reference evidence="17" key="1">
    <citation type="submission" date="2019-05" db="EMBL/GenBank/DDBJ databases">
        <title>Annotation for the trematode Fasciolopsis buski.</title>
        <authorList>
            <person name="Choi Y.-J."/>
        </authorList>
    </citation>
    <scope>NUCLEOTIDE SEQUENCE</scope>
    <source>
        <strain evidence="17">HT</strain>
        <tissue evidence="17">Whole worm</tissue>
    </source>
</reference>
<dbReference type="PRINTS" id="PR00104">
    <property type="entry name" value="CGMPKINASE"/>
</dbReference>
<dbReference type="OrthoDB" id="63267at2759"/>
<evidence type="ECO:0000259" key="15">
    <source>
        <dbReference type="PROSITE" id="PS50042"/>
    </source>
</evidence>
<dbReference type="EC" id="2.7.11.12" evidence="2"/>
<dbReference type="PROSITE" id="PS51285">
    <property type="entry name" value="AGC_KINASE_CTER"/>
    <property type="match status" value="1"/>
</dbReference>
<evidence type="ECO:0000256" key="3">
    <source>
        <dbReference type="ARBA" id="ARBA00022527"/>
    </source>
</evidence>
<keyword evidence="6 12" id="KW-0547">Nucleotide-binding</keyword>
<keyword evidence="4" id="KW-0140">cGMP</keyword>
<dbReference type="Pfam" id="PF00027">
    <property type="entry name" value="cNMP_binding"/>
    <property type="match status" value="2"/>
</dbReference>
<evidence type="ECO:0000256" key="7">
    <source>
        <dbReference type="ARBA" id="ARBA00022777"/>
    </source>
</evidence>
<comment type="catalytic activity">
    <reaction evidence="10">
        <text>L-threonyl-[protein] + ATP = O-phospho-L-threonyl-[protein] + ADP + H(+)</text>
        <dbReference type="Rhea" id="RHEA:46608"/>
        <dbReference type="Rhea" id="RHEA-COMP:11060"/>
        <dbReference type="Rhea" id="RHEA-COMP:11605"/>
        <dbReference type="ChEBI" id="CHEBI:15378"/>
        <dbReference type="ChEBI" id="CHEBI:30013"/>
        <dbReference type="ChEBI" id="CHEBI:30616"/>
        <dbReference type="ChEBI" id="CHEBI:61977"/>
        <dbReference type="ChEBI" id="CHEBI:456216"/>
        <dbReference type="EC" id="2.7.11.12"/>
    </reaction>
</comment>
<dbReference type="Gene3D" id="2.60.120.10">
    <property type="entry name" value="Jelly Rolls"/>
    <property type="match status" value="2"/>
</dbReference>
<dbReference type="FunFam" id="2.60.120.10:FF:000072">
    <property type="entry name" value="cGMP-dependent protein kinase"/>
    <property type="match status" value="1"/>
</dbReference>
<organism evidence="17 18">
    <name type="scientific">Fasciolopsis buskii</name>
    <dbReference type="NCBI Taxonomy" id="27845"/>
    <lineage>
        <taxon>Eukaryota</taxon>
        <taxon>Metazoa</taxon>
        <taxon>Spiralia</taxon>
        <taxon>Lophotrochozoa</taxon>
        <taxon>Platyhelminthes</taxon>
        <taxon>Trematoda</taxon>
        <taxon>Digenea</taxon>
        <taxon>Plagiorchiida</taxon>
        <taxon>Echinostomata</taxon>
        <taxon>Echinostomatoidea</taxon>
        <taxon>Fasciolidae</taxon>
        <taxon>Fasciolopsis</taxon>
    </lineage>
</organism>
<dbReference type="Gene3D" id="1.10.510.10">
    <property type="entry name" value="Transferase(Phosphotransferase) domain 1"/>
    <property type="match status" value="2"/>
</dbReference>
<keyword evidence="5" id="KW-0808">Transferase</keyword>
<feature type="domain" description="Cyclic nucleotide-binding" evidence="15">
    <location>
        <begin position="655"/>
        <end position="761"/>
    </location>
</feature>
<dbReference type="CDD" id="cd00038">
    <property type="entry name" value="CAP_ED"/>
    <property type="match status" value="2"/>
</dbReference>
<evidence type="ECO:0000256" key="2">
    <source>
        <dbReference type="ARBA" id="ARBA00012428"/>
    </source>
</evidence>
<name>A0A8E0S5L7_9TREM</name>
<dbReference type="GO" id="GO:0005524">
    <property type="term" value="F:ATP binding"/>
    <property type="evidence" value="ECO:0007669"/>
    <property type="project" value="UniProtKB-UniRule"/>
</dbReference>
<dbReference type="SMART" id="SM00100">
    <property type="entry name" value="cNMP"/>
    <property type="match status" value="2"/>
</dbReference>
<keyword evidence="8 12" id="KW-0067">ATP-binding</keyword>
<feature type="region of interest" description="Disordered" evidence="13">
    <location>
        <begin position="369"/>
        <end position="390"/>
    </location>
</feature>
<dbReference type="GO" id="GO:0004692">
    <property type="term" value="F:cGMP-dependent protein kinase activity"/>
    <property type="evidence" value="ECO:0007669"/>
    <property type="project" value="UniProtKB-EC"/>
</dbReference>
<dbReference type="AlphaFoldDB" id="A0A8E0S5L7"/>
<evidence type="ECO:0000256" key="6">
    <source>
        <dbReference type="ARBA" id="ARBA00022741"/>
    </source>
</evidence>
<gene>
    <name evidence="17" type="ORF">FBUS_00993</name>
</gene>
<dbReference type="PROSITE" id="PS00888">
    <property type="entry name" value="CNMP_BINDING_1"/>
    <property type="match status" value="2"/>
</dbReference>
<dbReference type="InterPro" id="IPR018490">
    <property type="entry name" value="cNMP-bd_dom_sf"/>
</dbReference>
<feature type="domain" description="AGC-kinase C-terminal" evidence="16">
    <location>
        <begin position="1018"/>
        <end position="1068"/>
    </location>
</feature>